<dbReference type="PROSITE" id="PS50235">
    <property type="entry name" value="USP_3"/>
    <property type="match status" value="1"/>
</dbReference>
<dbReference type="Gene3D" id="3.30.40.10">
    <property type="entry name" value="Zinc/RING finger domain, C3HC4 (zinc finger)"/>
    <property type="match status" value="1"/>
</dbReference>
<feature type="domain" description="USP" evidence="6">
    <location>
        <begin position="145"/>
        <end position="590"/>
    </location>
</feature>
<dbReference type="InterPro" id="IPR013083">
    <property type="entry name" value="Znf_RING/FYVE/PHD"/>
</dbReference>
<dbReference type="SUPFAM" id="SSF54001">
    <property type="entry name" value="Cysteine proteinases"/>
    <property type="match status" value="1"/>
</dbReference>
<feature type="domain" description="UBP-type" evidence="7">
    <location>
        <begin position="22"/>
        <end position="120"/>
    </location>
</feature>
<name>A0A9N8H5U9_9STRA</name>
<dbReference type="Proteomes" id="UP001153069">
    <property type="component" value="Unassembled WGS sequence"/>
</dbReference>
<feature type="region of interest" description="Disordered" evidence="5">
    <location>
        <begin position="299"/>
        <end position="338"/>
    </location>
</feature>
<dbReference type="OrthoDB" id="10263353at2759"/>
<dbReference type="PROSITE" id="PS50271">
    <property type="entry name" value="ZF_UBP"/>
    <property type="match status" value="1"/>
</dbReference>
<dbReference type="InterPro" id="IPR001394">
    <property type="entry name" value="Peptidase_C19_UCH"/>
</dbReference>
<dbReference type="GO" id="GO:0016579">
    <property type="term" value="P:protein deubiquitination"/>
    <property type="evidence" value="ECO:0007669"/>
    <property type="project" value="InterPro"/>
</dbReference>
<dbReference type="Pfam" id="PF00443">
    <property type="entry name" value="UCH"/>
    <property type="match status" value="1"/>
</dbReference>
<comment type="caution">
    <text evidence="8">The sequence shown here is derived from an EMBL/GenBank/DDBJ whole genome shotgun (WGS) entry which is preliminary data.</text>
</comment>
<dbReference type="InterPro" id="IPR050185">
    <property type="entry name" value="Ub_carboxyl-term_hydrolase"/>
</dbReference>
<keyword evidence="9" id="KW-1185">Reference proteome</keyword>
<keyword evidence="3" id="KW-0862">Zinc</keyword>
<evidence type="ECO:0000256" key="1">
    <source>
        <dbReference type="ARBA" id="ARBA00022723"/>
    </source>
</evidence>
<keyword evidence="1" id="KW-0479">Metal-binding</keyword>
<dbReference type="InterPro" id="IPR038765">
    <property type="entry name" value="Papain-like_cys_pep_sf"/>
</dbReference>
<dbReference type="EMBL" id="CAICTM010000031">
    <property type="protein sequence ID" value="CAB9498088.1"/>
    <property type="molecule type" value="Genomic_DNA"/>
</dbReference>
<evidence type="ECO:0000313" key="9">
    <source>
        <dbReference type="Proteomes" id="UP001153069"/>
    </source>
</evidence>
<dbReference type="InterPro" id="IPR001607">
    <property type="entry name" value="Znf_UBP"/>
</dbReference>
<dbReference type="AlphaFoldDB" id="A0A9N8H5U9"/>
<gene>
    <name evidence="8" type="ORF">SEMRO_31_G020280.1</name>
</gene>
<dbReference type="PANTHER" id="PTHR21646:SF16">
    <property type="entry name" value="U4_U6.U5 TRI-SNRNP-ASSOCIATED PROTEIN 2"/>
    <property type="match status" value="1"/>
</dbReference>
<dbReference type="Gene3D" id="3.90.70.10">
    <property type="entry name" value="Cysteine proteinases"/>
    <property type="match status" value="1"/>
</dbReference>
<feature type="region of interest" description="Disordered" evidence="5">
    <location>
        <begin position="266"/>
        <end position="286"/>
    </location>
</feature>
<evidence type="ECO:0000256" key="2">
    <source>
        <dbReference type="ARBA" id="ARBA00022771"/>
    </source>
</evidence>
<evidence type="ECO:0000256" key="5">
    <source>
        <dbReference type="SAM" id="MobiDB-lite"/>
    </source>
</evidence>
<keyword evidence="2 4" id="KW-0863">Zinc-finger</keyword>
<organism evidence="8 9">
    <name type="scientific">Seminavis robusta</name>
    <dbReference type="NCBI Taxonomy" id="568900"/>
    <lineage>
        <taxon>Eukaryota</taxon>
        <taxon>Sar</taxon>
        <taxon>Stramenopiles</taxon>
        <taxon>Ochrophyta</taxon>
        <taxon>Bacillariophyta</taxon>
        <taxon>Bacillariophyceae</taxon>
        <taxon>Bacillariophycidae</taxon>
        <taxon>Naviculales</taxon>
        <taxon>Naviculaceae</taxon>
        <taxon>Seminavis</taxon>
    </lineage>
</organism>
<protein>
    <submittedName>
        <fullName evidence="8">Tri-snRNP-associated protein 2</fullName>
    </submittedName>
</protein>
<feature type="region of interest" description="Disordered" evidence="5">
    <location>
        <begin position="597"/>
        <end position="617"/>
    </location>
</feature>
<dbReference type="Pfam" id="PF02148">
    <property type="entry name" value="zf-UBP"/>
    <property type="match status" value="1"/>
</dbReference>
<evidence type="ECO:0000259" key="7">
    <source>
        <dbReference type="PROSITE" id="PS50271"/>
    </source>
</evidence>
<feature type="compositionally biased region" description="Low complexity" evidence="5">
    <location>
        <begin position="1"/>
        <end position="11"/>
    </location>
</feature>
<dbReference type="GO" id="GO:0004843">
    <property type="term" value="F:cysteine-type deubiquitinase activity"/>
    <property type="evidence" value="ECO:0007669"/>
    <property type="project" value="InterPro"/>
</dbReference>
<evidence type="ECO:0000256" key="4">
    <source>
        <dbReference type="PROSITE-ProRule" id="PRU00502"/>
    </source>
</evidence>
<feature type="compositionally biased region" description="Acidic residues" evidence="5">
    <location>
        <begin position="322"/>
        <end position="331"/>
    </location>
</feature>
<sequence length="617" mass="69063">MSSGTTTSTTTVKEGDPAEQGTACPYLDTIQRSLLDFDFEPSCSVSLQSGPHIYGCLVCGKFFRGRGQTTPAYTHSVQDGHFVFLHLAHSKFYCLPDNYEIQDASLQDIADALHPTFSSSEIAALDSNTKLARDLFGRSYLPGFVGLNNLNKTDCINACVQALAHVPPLRDYFLRQPPLTTTTSIDATSSSSDSQIVSAARMSQHITHCFGGLVRKLWSDKRFKNHIDPHMLTQAIAAASRFQIGTQMEAGEFMAWFLHQLHRGLGGSDKKKKKKRNSTTSSDKTSIIQTIFQGSVQVTTRQLKKQTNATPEGQDDRGGSGDEAEDEEEADNTPKIETEEIVTDSNFLHLTLDISQKPLFRNEDGGLVIPQEPLVTVLKKFDGMSFSDAVSRSGVAQQRRYRIRQLPPYLILHLARFQSNRFLKEKNHTIVPFPVKNLDLGNYVFDNTDTDTTETDGNSHKKKQLPTEEEIRSMSIKELRAFLTKHGQEHLMDYSPDKKELVDHIVDFTTKSLPDLLADKYDLVANITHESPAEVGKEGQSDPLQEGSYKCHVQHRGTQQWYEIQDLHVQEVMPQLIGLSESSLLIFERKNASTLSYEPKATTTTTSSKKARRKTQK</sequence>
<feature type="region of interest" description="Disordered" evidence="5">
    <location>
        <begin position="1"/>
        <end position="20"/>
    </location>
</feature>
<proteinExistence type="predicted"/>
<evidence type="ECO:0000259" key="6">
    <source>
        <dbReference type="PROSITE" id="PS50235"/>
    </source>
</evidence>
<reference evidence="8" key="1">
    <citation type="submission" date="2020-06" db="EMBL/GenBank/DDBJ databases">
        <authorList>
            <consortium name="Plant Systems Biology data submission"/>
        </authorList>
    </citation>
    <scope>NUCLEOTIDE SEQUENCE</scope>
    <source>
        <strain evidence="8">D6</strain>
    </source>
</reference>
<feature type="compositionally biased region" description="Polar residues" evidence="5">
    <location>
        <begin position="299"/>
        <end position="311"/>
    </location>
</feature>
<dbReference type="SUPFAM" id="SSF57850">
    <property type="entry name" value="RING/U-box"/>
    <property type="match status" value="1"/>
</dbReference>
<dbReference type="PANTHER" id="PTHR21646">
    <property type="entry name" value="UBIQUITIN CARBOXYL-TERMINAL HYDROLASE"/>
    <property type="match status" value="1"/>
</dbReference>
<evidence type="ECO:0000313" key="8">
    <source>
        <dbReference type="EMBL" id="CAB9498088.1"/>
    </source>
</evidence>
<evidence type="ECO:0000256" key="3">
    <source>
        <dbReference type="ARBA" id="ARBA00022833"/>
    </source>
</evidence>
<dbReference type="InterPro" id="IPR028889">
    <property type="entry name" value="USP"/>
</dbReference>
<accession>A0A9N8H5U9</accession>
<dbReference type="GO" id="GO:0008270">
    <property type="term" value="F:zinc ion binding"/>
    <property type="evidence" value="ECO:0007669"/>
    <property type="project" value="UniProtKB-KW"/>
</dbReference>